<proteinExistence type="predicted"/>
<evidence type="ECO:0000256" key="3">
    <source>
        <dbReference type="SAM" id="Coils"/>
    </source>
</evidence>
<evidence type="ECO:0000256" key="5">
    <source>
        <dbReference type="SAM" id="SignalP"/>
    </source>
</evidence>
<keyword evidence="4" id="KW-0812">Transmembrane</keyword>
<dbReference type="GeneID" id="94685623"/>
<dbReference type="PANTHER" id="PTHR44858:SF1">
    <property type="entry name" value="UDP-N-ACETYLGLUCOSAMINE--PEPTIDE N-ACETYLGLUCOSAMINYLTRANSFERASE SPINDLY-RELATED"/>
    <property type="match status" value="1"/>
</dbReference>
<dbReference type="RefSeq" id="WP_026949821.1">
    <property type="nucleotide sequence ID" value="NZ_CP136538.1"/>
</dbReference>
<gene>
    <name evidence="6" type="ORF">LZG35_00940</name>
</gene>
<dbReference type="AlphaFoldDB" id="A0A9Q3W0U5"/>
<dbReference type="InterPro" id="IPR011990">
    <property type="entry name" value="TPR-like_helical_dom_sf"/>
</dbReference>
<feature type="transmembrane region" description="Helical" evidence="4">
    <location>
        <begin position="110"/>
        <end position="130"/>
    </location>
</feature>
<evidence type="ECO:0000313" key="7">
    <source>
        <dbReference type="Proteomes" id="UP001107961"/>
    </source>
</evidence>
<organism evidence="6 7">
    <name type="scientific">Alloalcanivorax xenomutans</name>
    <dbReference type="NCBI Taxonomy" id="1094342"/>
    <lineage>
        <taxon>Bacteria</taxon>
        <taxon>Pseudomonadati</taxon>
        <taxon>Pseudomonadota</taxon>
        <taxon>Gammaproteobacteria</taxon>
        <taxon>Oceanospirillales</taxon>
        <taxon>Alcanivoracaceae</taxon>
        <taxon>Alloalcanivorax</taxon>
    </lineage>
</organism>
<keyword evidence="3" id="KW-0175">Coiled coil</keyword>
<feature type="chain" id="PRO_5040141762" description="Tetratricopeptide repeat protein" evidence="5">
    <location>
        <begin position="33"/>
        <end position="312"/>
    </location>
</feature>
<keyword evidence="5" id="KW-0732">Signal</keyword>
<dbReference type="Proteomes" id="UP001107961">
    <property type="component" value="Unassembled WGS sequence"/>
</dbReference>
<dbReference type="SUPFAM" id="SSF48452">
    <property type="entry name" value="TPR-like"/>
    <property type="match status" value="1"/>
</dbReference>
<dbReference type="InterPro" id="IPR019734">
    <property type="entry name" value="TPR_rpt"/>
</dbReference>
<reference evidence="6" key="1">
    <citation type="submission" date="2022-01" db="EMBL/GenBank/DDBJ databases">
        <authorList>
            <person name="Karlyshev A.V."/>
            <person name="Jaspars M."/>
        </authorList>
    </citation>
    <scope>NUCLEOTIDE SEQUENCE</scope>
    <source>
        <strain evidence="6">AGSA3-2</strain>
    </source>
</reference>
<dbReference type="EMBL" id="JAJVKT010000001">
    <property type="protein sequence ID" value="MCE7507183.1"/>
    <property type="molecule type" value="Genomic_DNA"/>
</dbReference>
<dbReference type="Gene3D" id="1.25.40.10">
    <property type="entry name" value="Tetratricopeptide repeat domain"/>
    <property type="match status" value="1"/>
</dbReference>
<comment type="caution">
    <text evidence="6">The sequence shown here is derived from an EMBL/GenBank/DDBJ whole genome shotgun (WGS) entry which is preliminary data.</text>
</comment>
<dbReference type="NCBIfam" id="NF047558">
    <property type="entry name" value="TPR_END_plus"/>
    <property type="match status" value="1"/>
</dbReference>
<keyword evidence="4" id="KW-0472">Membrane</keyword>
<feature type="coiled-coil region" evidence="3">
    <location>
        <begin position="142"/>
        <end position="183"/>
    </location>
</feature>
<evidence type="ECO:0000256" key="1">
    <source>
        <dbReference type="ARBA" id="ARBA00022737"/>
    </source>
</evidence>
<evidence type="ECO:0000313" key="6">
    <source>
        <dbReference type="EMBL" id="MCE7507183.1"/>
    </source>
</evidence>
<dbReference type="PANTHER" id="PTHR44858">
    <property type="entry name" value="TETRATRICOPEPTIDE REPEAT PROTEIN 6"/>
    <property type="match status" value="1"/>
</dbReference>
<feature type="signal peptide" evidence="5">
    <location>
        <begin position="1"/>
        <end position="32"/>
    </location>
</feature>
<protein>
    <recommendedName>
        <fullName evidence="8">Tetratricopeptide repeat protein</fullName>
    </recommendedName>
</protein>
<name>A0A9Q3W0U5_9GAMM</name>
<accession>A0A9Q3W0U5</accession>
<dbReference type="SMART" id="SM00028">
    <property type="entry name" value="TPR"/>
    <property type="match status" value="2"/>
</dbReference>
<dbReference type="InterPro" id="IPR050498">
    <property type="entry name" value="Ycf3"/>
</dbReference>
<keyword evidence="1" id="KW-0677">Repeat</keyword>
<evidence type="ECO:0000256" key="2">
    <source>
        <dbReference type="ARBA" id="ARBA00022803"/>
    </source>
</evidence>
<evidence type="ECO:0008006" key="8">
    <source>
        <dbReference type="Google" id="ProtNLM"/>
    </source>
</evidence>
<keyword evidence="2" id="KW-0802">TPR repeat</keyword>
<keyword evidence="7" id="KW-1185">Reference proteome</keyword>
<sequence>MFRKALLQRLSRVGGKVGVLIGCLMLPLAVQAQTSQVPEDSQGVPRPEAQSEIEKGPVISQFRENWILGELRSLRQDMMEYRNEMTKLVTDRELEVADKAMGYATNTVTYFFYLIAGAASILALVGWSTIRDLKDNIRVYAEKEMSRLTVEYESRLADLEKELRKKSRTIAENQEEIERTNEIHSLWLKASKEPSYKEKIELYDRILELRPDDPEALAWKADAALELGEQRWALSLCDRVLEVDEENSHALYQRACAWAGLGETDNALRDLEQAVNQSDALRQHARAEEMFQPLRDLPRFQAVVGGEELLDP</sequence>
<evidence type="ECO:0000256" key="4">
    <source>
        <dbReference type="SAM" id="Phobius"/>
    </source>
</evidence>
<keyword evidence="4" id="KW-1133">Transmembrane helix</keyword>